<proteinExistence type="predicted"/>
<evidence type="ECO:0000313" key="2">
    <source>
        <dbReference type="Proteomes" id="UP001239397"/>
    </source>
</evidence>
<name>A0A9Y2JR12_9PSEU</name>
<dbReference type="EMBL" id="CP127295">
    <property type="protein sequence ID" value="WIY03080.1"/>
    <property type="molecule type" value="Genomic_DNA"/>
</dbReference>
<reference evidence="1 2" key="1">
    <citation type="submission" date="2023-06" db="EMBL/GenBank/DDBJ databases">
        <authorList>
            <person name="Oyuntsetseg B."/>
            <person name="Kim S.B."/>
        </authorList>
    </citation>
    <scope>NUCLEOTIDE SEQUENCE [LARGE SCALE GENOMIC DNA]</scope>
    <source>
        <strain evidence="1 2">4-36</strain>
    </source>
</reference>
<sequence length="92" mass="10398">MLLRRPESVFRCRAARGRFLSRWVIRGSALGWLADIDHAVCRFLVGLFPLVIIVQSVDYAFERRSGFPESIFADPENVIYSPAITAVRAGFP</sequence>
<dbReference type="KEGG" id="amog:QRX60_04225"/>
<dbReference type="AlphaFoldDB" id="A0A9Y2JR12"/>
<gene>
    <name evidence="1" type="ORF">QRX60_04225</name>
</gene>
<protein>
    <submittedName>
        <fullName evidence="1">Uncharacterized protein</fullName>
    </submittedName>
</protein>
<dbReference type="Proteomes" id="UP001239397">
    <property type="component" value="Chromosome"/>
</dbReference>
<keyword evidence="2" id="KW-1185">Reference proteome</keyword>
<organism evidence="1 2">
    <name type="scientific">Amycolatopsis mongoliensis</name>
    <dbReference type="NCBI Taxonomy" id="715475"/>
    <lineage>
        <taxon>Bacteria</taxon>
        <taxon>Bacillati</taxon>
        <taxon>Actinomycetota</taxon>
        <taxon>Actinomycetes</taxon>
        <taxon>Pseudonocardiales</taxon>
        <taxon>Pseudonocardiaceae</taxon>
        <taxon>Amycolatopsis</taxon>
    </lineage>
</organism>
<dbReference type="RefSeq" id="WP_285999481.1">
    <property type="nucleotide sequence ID" value="NZ_CP127295.1"/>
</dbReference>
<evidence type="ECO:0000313" key="1">
    <source>
        <dbReference type="EMBL" id="WIY03080.1"/>
    </source>
</evidence>
<accession>A0A9Y2JR12</accession>